<dbReference type="EMBL" id="ACOU01000007">
    <property type="protein sequence ID" value="EKX72161.1"/>
    <property type="molecule type" value="Genomic_DNA"/>
</dbReference>
<dbReference type="RefSeq" id="XP_004831613.1">
    <property type="nucleotide sequence ID" value="XM_004831556.1"/>
</dbReference>
<sequence length="397" mass="45141">MKVLALLWAVFLVRFCSAGFLDRLSCFSGSKTDDIQVEQESQVTTTPITLDLTKPDETKLDVHTENESEVSFKEYTPKSAFHISSLTDGDKELWKASGDEKCVFVESYSKGALELLYLETSESSGTKYKYFEKTDGKWNEIDEEPFNEKAKTFIGESRRDGLTLDIAHPSRLLYKSFDYSFAANAVRLVVPNKDTTVTKLVNDTEDVHALSAEEKFDHAKVYLNKDKKPELVLLVTTLSGASKEYYLELQNGKWVSCNDTDAKMRSLRDPADYISDFELDLSSVTSTKECSIFEAELLGVTTRHFYPKPEHLAKKVKDRNKDLWTGISDDDCCLSCLTYKKGNIELLDLTVVEGRSRWYKFFEKSGDGWTSIDKKDYDKKLQEMRKSGSPTTSHPSK</sequence>
<dbReference type="AlphaFoldDB" id="L1L9I9"/>
<reference evidence="2 3" key="1">
    <citation type="journal article" date="2012" name="BMC Genomics">
        <title>Comparative genomic analysis and phylogenetic position of Theileria equi.</title>
        <authorList>
            <person name="Kappmeyer L.S."/>
            <person name="Thiagarajan M."/>
            <person name="Herndon D.R."/>
            <person name="Ramsay J.D."/>
            <person name="Caler E."/>
            <person name="Djikeng A."/>
            <person name="Gillespie J.J."/>
            <person name="Lau A.O."/>
            <person name="Roalson E.H."/>
            <person name="Silva J.C."/>
            <person name="Silva M.G."/>
            <person name="Suarez C.E."/>
            <person name="Ueti M.W."/>
            <person name="Nene V.M."/>
            <person name="Mealey R.H."/>
            <person name="Knowles D.P."/>
            <person name="Brayton K.A."/>
        </authorList>
    </citation>
    <scope>NUCLEOTIDE SEQUENCE [LARGE SCALE GENOMIC DNA]</scope>
    <source>
        <strain evidence="2 3">WA</strain>
    </source>
</reference>
<gene>
    <name evidence="2" type="ORF">BEWA_046250</name>
</gene>
<protein>
    <submittedName>
        <fullName evidence="2">Signal peptide containing protein</fullName>
    </submittedName>
</protein>
<keyword evidence="1" id="KW-0732">Signal</keyword>
<evidence type="ECO:0000313" key="3">
    <source>
        <dbReference type="Proteomes" id="UP000031512"/>
    </source>
</evidence>
<dbReference type="Pfam" id="PF04385">
    <property type="entry name" value="FAINT"/>
    <property type="match status" value="1"/>
</dbReference>
<proteinExistence type="predicted"/>
<keyword evidence="3" id="KW-1185">Reference proteome</keyword>
<name>L1L9I9_THEEQ</name>
<feature type="signal peptide" evidence="1">
    <location>
        <begin position="1"/>
        <end position="18"/>
    </location>
</feature>
<comment type="caution">
    <text evidence="2">The sequence shown here is derived from an EMBL/GenBank/DDBJ whole genome shotgun (WGS) entry which is preliminary data.</text>
</comment>
<organism evidence="2 3">
    <name type="scientific">Theileria equi strain WA</name>
    <dbReference type="NCBI Taxonomy" id="1537102"/>
    <lineage>
        <taxon>Eukaryota</taxon>
        <taxon>Sar</taxon>
        <taxon>Alveolata</taxon>
        <taxon>Apicomplexa</taxon>
        <taxon>Aconoidasida</taxon>
        <taxon>Piroplasmida</taxon>
        <taxon>Theileriidae</taxon>
        <taxon>Theileria</taxon>
    </lineage>
</organism>
<dbReference type="KEGG" id="beq:BEWA_046250"/>
<evidence type="ECO:0000256" key="1">
    <source>
        <dbReference type="SAM" id="SignalP"/>
    </source>
</evidence>
<dbReference type="VEuPathDB" id="PiroplasmaDB:BEWA_046250"/>
<dbReference type="Proteomes" id="UP000031512">
    <property type="component" value="Unassembled WGS sequence"/>
</dbReference>
<dbReference type="InterPro" id="IPR007480">
    <property type="entry name" value="DUF529"/>
</dbReference>
<feature type="chain" id="PRO_5003952139" evidence="1">
    <location>
        <begin position="19"/>
        <end position="397"/>
    </location>
</feature>
<dbReference type="GeneID" id="15804235"/>
<accession>L1L9I9</accession>
<evidence type="ECO:0000313" key="2">
    <source>
        <dbReference type="EMBL" id="EKX72161.1"/>
    </source>
</evidence>